<evidence type="ECO:0000313" key="2">
    <source>
        <dbReference type="EMBL" id="MFD0799730.1"/>
    </source>
</evidence>
<dbReference type="Proteomes" id="UP001596956">
    <property type="component" value="Unassembled WGS sequence"/>
</dbReference>
<evidence type="ECO:0000313" key="3">
    <source>
        <dbReference type="Proteomes" id="UP001596956"/>
    </source>
</evidence>
<gene>
    <name evidence="2" type="ORF">ACFQZU_00105</name>
</gene>
<evidence type="ECO:0000256" key="1">
    <source>
        <dbReference type="SAM" id="MobiDB-lite"/>
    </source>
</evidence>
<feature type="region of interest" description="Disordered" evidence="1">
    <location>
        <begin position="84"/>
        <end position="119"/>
    </location>
</feature>
<accession>A0ABW3B9H5</accession>
<dbReference type="EMBL" id="JBHTHR010000001">
    <property type="protein sequence ID" value="MFD0799730.1"/>
    <property type="molecule type" value="Genomic_DNA"/>
</dbReference>
<protein>
    <recommendedName>
        <fullName evidence="4">Secreted protein</fullName>
    </recommendedName>
</protein>
<name>A0ABW3B9H5_9ACTN</name>
<sequence length="119" mass="12260">MSPDAPEEAALPPPALVLSVVLLSAFAPAGSPLSDFFELSDFPPVFAEPVPPAPEPDSGFADPSFEPADGFWAACFDCSDPPAPPLPSFDLPDLPDWPLDASADDPAEVSPPCSRAVAA</sequence>
<reference evidence="3" key="1">
    <citation type="journal article" date="2019" name="Int. J. Syst. Evol. Microbiol.">
        <title>The Global Catalogue of Microorganisms (GCM) 10K type strain sequencing project: providing services to taxonomists for standard genome sequencing and annotation.</title>
        <authorList>
            <consortium name="The Broad Institute Genomics Platform"/>
            <consortium name="The Broad Institute Genome Sequencing Center for Infectious Disease"/>
            <person name="Wu L."/>
            <person name="Ma J."/>
        </authorList>
    </citation>
    <scope>NUCLEOTIDE SEQUENCE [LARGE SCALE GENOMIC DNA]</scope>
    <source>
        <strain evidence="3">CCUG 63369</strain>
    </source>
</reference>
<evidence type="ECO:0008006" key="4">
    <source>
        <dbReference type="Google" id="ProtNLM"/>
    </source>
</evidence>
<proteinExistence type="predicted"/>
<keyword evidence="3" id="KW-1185">Reference proteome</keyword>
<comment type="caution">
    <text evidence="2">The sequence shown here is derived from an EMBL/GenBank/DDBJ whole genome shotgun (WGS) entry which is preliminary data.</text>
</comment>
<organism evidence="2 3">
    <name type="scientific">Streptomonospora algeriensis</name>
    <dbReference type="NCBI Taxonomy" id="995084"/>
    <lineage>
        <taxon>Bacteria</taxon>
        <taxon>Bacillati</taxon>
        <taxon>Actinomycetota</taxon>
        <taxon>Actinomycetes</taxon>
        <taxon>Streptosporangiales</taxon>
        <taxon>Nocardiopsidaceae</taxon>
        <taxon>Streptomonospora</taxon>
    </lineage>
</organism>
<feature type="compositionally biased region" description="Low complexity" evidence="1">
    <location>
        <begin position="88"/>
        <end position="101"/>
    </location>
</feature>